<sequence length="627" mass="69303">MRLHKVTKEPQNAKVTKEPQDGKVTKEPQNAKVTKEPQDGKVTKEPQNAKVTKEPQNAKVTKEPQNAKVTKEPQDGKVTKEPQNAKVTKEPQDGKVTKEPQNAKVTKEPQNAKVTKEPQNAKVTKEPQNAKVTKEPQNAKVTKEPQNGKVTKEPQNAKVTKEPQDGKVTKEPQNAKVTKEPQNAKVTKEPQDGKVTKEPQNAKVTKEPQNAKVTKEPQDGKVTKEPQNAKVTKEPQNAKVTKEPQDGKVTKEPQNAKVTKEPQDGKVTKEPRNGKVTKEPRNGKVTKEPQNGKVTKEPQDGEESMDLNLDLDLEIGDTVAVAYEPDDGWFIGEPRKTPPTHPTPGSSKQPDGSTGAKKTDLELSELSNSFVEGELRGLDYFDPFFGIDGGRMPTPPLSSSRAPMEAEESEGSTSPDTLLANMAQTSPDPAKDTHYVESFNNALLIYHDKRVAFGKEAYLMRINLADLDWLSAVELHGRDRIQTVPGTVQDTLAGVQLRTRQLGTKTESAVQGLDQRVPLTVELLLNLYNIIFLDDYSAASEFQLQYEKKLNQEEKANNVTCPMLPTVAADPSQPARMVYDAVAVQEENVDHVPNFNSVRAQLERCRAALVPPIPYDVEDVVIPDEWA</sequence>
<feature type="region of interest" description="Disordered" evidence="1">
    <location>
        <begin position="391"/>
        <end position="417"/>
    </location>
</feature>
<dbReference type="PANTHER" id="PTHR35683">
    <property type="entry name" value="YALI0C04136P"/>
    <property type="match status" value="1"/>
</dbReference>
<dbReference type="PANTHER" id="PTHR35683:SF4">
    <property type="entry name" value="AGAP002273-PA"/>
    <property type="match status" value="1"/>
</dbReference>
<feature type="compositionally biased region" description="Polar residues" evidence="1">
    <location>
        <begin position="99"/>
        <end position="158"/>
    </location>
</feature>
<feature type="region of interest" description="Disordered" evidence="1">
    <location>
        <begin position="325"/>
        <end position="358"/>
    </location>
</feature>
<dbReference type="eggNOG" id="ENOG502RTTC">
    <property type="taxonomic scope" value="Eukaryota"/>
</dbReference>
<feature type="compositionally biased region" description="Polar residues" evidence="1">
    <location>
        <begin position="198"/>
        <end position="212"/>
    </location>
</feature>
<feature type="compositionally biased region" description="Basic and acidic residues" evidence="1">
    <location>
        <begin position="213"/>
        <end position="224"/>
    </location>
</feature>
<feature type="compositionally biased region" description="Basic and acidic residues" evidence="1">
    <location>
        <begin position="15"/>
        <end position="26"/>
    </location>
</feature>
<feature type="compositionally biased region" description="Basic and acidic residues" evidence="1">
    <location>
        <begin position="240"/>
        <end position="251"/>
    </location>
</feature>
<feature type="compositionally biased region" description="Basic and acidic residues" evidence="1">
    <location>
        <begin position="33"/>
        <end position="44"/>
    </location>
</feature>
<proteinExistence type="predicted"/>
<evidence type="ECO:0000313" key="2">
    <source>
        <dbReference type="EMBL" id="EEN43710.1"/>
    </source>
</evidence>
<accession>C3ZUJ8</accession>
<gene>
    <name evidence="2" type="ORF">BRAFLDRAFT_94602</name>
</gene>
<feature type="compositionally biased region" description="Polar residues" evidence="1">
    <location>
        <begin position="45"/>
        <end position="68"/>
    </location>
</feature>
<feature type="compositionally biased region" description="Basic and acidic residues" evidence="1">
    <location>
        <begin position="186"/>
        <end position="197"/>
    </location>
</feature>
<evidence type="ECO:0000256" key="1">
    <source>
        <dbReference type="SAM" id="MobiDB-lite"/>
    </source>
</evidence>
<reference evidence="2" key="1">
    <citation type="journal article" date="2008" name="Nature">
        <title>The amphioxus genome and the evolution of the chordate karyotype.</title>
        <authorList>
            <consortium name="US DOE Joint Genome Institute (JGI-PGF)"/>
            <person name="Putnam N.H."/>
            <person name="Butts T."/>
            <person name="Ferrier D.E.K."/>
            <person name="Furlong R.F."/>
            <person name="Hellsten U."/>
            <person name="Kawashima T."/>
            <person name="Robinson-Rechavi M."/>
            <person name="Shoguchi E."/>
            <person name="Terry A."/>
            <person name="Yu J.-K."/>
            <person name="Benito-Gutierrez E.L."/>
            <person name="Dubchak I."/>
            <person name="Garcia-Fernandez J."/>
            <person name="Gibson-Brown J.J."/>
            <person name="Grigoriev I.V."/>
            <person name="Horton A.C."/>
            <person name="de Jong P.J."/>
            <person name="Jurka J."/>
            <person name="Kapitonov V.V."/>
            <person name="Kohara Y."/>
            <person name="Kuroki Y."/>
            <person name="Lindquist E."/>
            <person name="Lucas S."/>
            <person name="Osoegawa K."/>
            <person name="Pennacchio L.A."/>
            <person name="Salamov A.A."/>
            <person name="Satou Y."/>
            <person name="Sauka-Spengler T."/>
            <person name="Schmutz J."/>
            <person name="Shin-I T."/>
            <person name="Toyoda A."/>
            <person name="Bronner-Fraser M."/>
            <person name="Fujiyama A."/>
            <person name="Holland L.Z."/>
            <person name="Holland P.W.H."/>
            <person name="Satoh N."/>
            <person name="Rokhsar D.S."/>
        </authorList>
    </citation>
    <scope>NUCLEOTIDE SEQUENCE [LARGE SCALE GENOMIC DNA]</scope>
    <source>
        <strain evidence="2">S238N-H82</strain>
        <tissue evidence="2">Testes</tissue>
    </source>
</reference>
<protein>
    <submittedName>
        <fullName evidence="2">Uncharacterized protein</fullName>
    </submittedName>
</protein>
<feature type="compositionally biased region" description="Polar residues" evidence="1">
    <location>
        <begin position="225"/>
        <end position="239"/>
    </location>
</feature>
<dbReference type="AlphaFoldDB" id="C3ZUJ8"/>
<feature type="compositionally biased region" description="Basic and acidic residues" evidence="1">
    <location>
        <begin position="87"/>
        <end position="98"/>
    </location>
</feature>
<dbReference type="EMBL" id="GG666684">
    <property type="protein sequence ID" value="EEN43710.1"/>
    <property type="molecule type" value="Genomic_DNA"/>
</dbReference>
<feature type="compositionally biased region" description="Basic and acidic residues" evidence="1">
    <location>
        <begin position="69"/>
        <end position="80"/>
    </location>
</feature>
<feature type="compositionally biased region" description="Basic and acidic residues" evidence="1">
    <location>
        <begin position="159"/>
        <end position="170"/>
    </location>
</feature>
<feature type="compositionally biased region" description="Acidic residues" evidence="1">
    <location>
        <begin position="300"/>
        <end position="311"/>
    </location>
</feature>
<organism>
    <name type="scientific">Branchiostoma floridae</name>
    <name type="common">Florida lancelet</name>
    <name type="synonym">Amphioxus</name>
    <dbReference type="NCBI Taxonomy" id="7739"/>
    <lineage>
        <taxon>Eukaryota</taxon>
        <taxon>Metazoa</taxon>
        <taxon>Chordata</taxon>
        <taxon>Cephalochordata</taxon>
        <taxon>Leptocardii</taxon>
        <taxon>Amphioxiformes</taxon>
        <taxon>Branchiostomatidae</taxon>
        <taxon>Branchiostoma</taxon>
    </lineage>
</organism>
<feature type="region of interest" description="Disordered" evidence="1">
    <location>
        <begin position="1"/>
        <end position="311"/>
    </location>
</feature>
<feature type="compositionally biased region" description="Polar residues" evidence="1">
    <location>
        <begin position="343"/>
        <end position="352"/>
    </location>
</feature>
<feature type="compositionally biased region" description="Polar residues" evidence="1">
    <location>
        <begin position="171"/>
        <end position="185"/>
    </location>
</feature>
<feature type="compositionally biased region" description="Basic and acidic residues" evidence="1">
    <location>
        <begin position="258"/>
        <end position="287"/>
    </location>
</feature>
<dbReference type="InParanoid" id="C3ZUJ8"/>
<name>C3ZUJ8_BRAFL</name>